<organism evidence="1 2">
    <name type="scientific">Ensifer adhaerens</name>
    <name type="common">Sinorhizobium morelense</name>
    <dbReference type="NCBI Taxonomy" id="106592"/>
    <lineage>
        <taxon>Bacteria</taxon>
        <taxon>Pseudomonadati</taxon>
        <taxon>Pseudomonadota</taxon>
        <taxon>Alphaproteobacteria</taxon>
        <taxon>Hyphomicrobiales</taxon>
        <taxon>Rhizobiaceae</taxon>
        <taxon>Sinorhizobium/Ensifer group</taxon>
        <taxon>Ensifer</taxon>
    </lineage>
</organism>
<evidence type="ECO:0000313" key="2">
    <source>
        <dbReference type="Proteomes" id="UP000823773"/>
    </source>
</evidence>
<accession>A0ACC5T299</accession>
<name>A0ACC5T299_ENSAD</name>
<proteinExistence type="predicted"/>
<reference evidence="1" key="1">
    <citation type="submission" date="2021-03" db="EMBL/GenBank/DDBJ databases">
        <title>Genomic Encyclopedia of Type Strains, Phase IV (KMG-IV): sequencing the most valuable type-strain genomes for metagenomic binning, comparative biology and taxonomic classification.</title>
        <authorList>
            <person name="Goeker M."/>
        </authorList>
    </citation>
    <scope>NUCLEOTIDE SEQUENCE</scope>
    <source>
        <strain evidence="1">DSM 18131</strain>
    </source>
</reference>
<dbReference type="Proteomes" id="UP000823773">
    <property type="component" value="Unassembled WGS sequence"/>
</dbReference>
<protein>
    <submittedName>
        <fullName evidence="1">Uncharacterized protein</fullName>
    </submittedName>
</protein>
<gene>
    <name evidence="1" type="ORF">J2Z19_004984</name>
</gene>
<comment type="caution">
    <text evidence="1">The sequence shown here is derived from an EMBL/GenBank/DDBJ whole genome shotgun (WGS) entry which is preliminary data.</text>
</comment>
<keyword evidence="2" id="KW-1185">Reference proteome</keyword>
<evidence type="ECO:0000313" key="1">
    <source>
        <dbReference type="EMBL" id="MBP1875248.1"/>
    </source>
</evidence>
<dbReference type="EMBL" id="JAGGJR010000010">
    <property type="protein sequence ID" value="MBP1875248.1"/>
    <property type="molecule type" value="Genomic_DNA"/>
</dbReference>
<sequence>MAGSGDGQCYTSPIERAQFSGRVTPKSIVVVGFNAPPDGRCFNRCARKRAVRKIKVFSASVTGQFGQSTENFGDNLMTDILRQFFAIEPEYVKPSSAELIGIGSIIDAYYRRHRTGRYTFLRRKPWRTLHVWGSGFMNSDAPALWPQRLKFDAVRGKLSQAKAAPDDDIALGDPAILLPLMWPKMQARHRVTVIPHFATHQTFVDEFANCLPRHWSILNLLGDPETIANEISASDLVVSSSLHGLIVADDYGVPSCWMEPHGEIKGDGFKFADYSSFRGRDLVGPIDFRDFVASPEAVLQEADYVPAVPSTETLDKLLKAFPFA</sequence>